<dbReference type="PANTHER" id="PTHR43304">
    <property type="entry name" value="PHYTOCHROME-LIKE PROTEIN CPH1"/>
    <property type="match status" value="1"/>
</dbReference>
<proteinExistence type="predicted"/>
<dbReference type="Gene3D" id="3.30.450.20">
    <property type="entry name" value="PAS domain"/>
    <property type="match status" value="12"/>
</dbReference>
<dbReference type="InterPro" id="IPR035965">
    <property type="entry name" value="PAS-like_dom_sf"/>
</dbReference>
<dbReference type="Pfam" id="PF13426">
    <property type="entry name" value="PAS_9"/>
    <property type="match status" value="3"/>
</dbReference>
<evidence type="ECO:0000256" key="3">
    <source>
        <dbReference type="ARBA" id="ARBA00022553"/>
    </source>
</evidence>
<dbReference type="InterPro" id="IPR011006">
    <property type="entry name" value="CheY-like_superfamily"/>
</dbReference>
<dbReference type="InterPro" id="IPR003018">
    <property type="entry name" value="GAF"/>
</dbReference>
<feature type="domain" description="PAS" evidence="15">
    <location>
        <begin position="1230"/>
        <end position="1304"/>
    </location>
</feature>
<feature type="domain" description="PAS" evidence="15">
    <location>
        <begin position="698"/>
        <end position="738"/>
    </location>
</feature>
<dbReference type="InterPro" id="IPR013767">
    <property type="entry name" value="PAS_fold"/>
</dbReference>
<dbReference type="Pfam" id="PF08447">
    <property type="entry name" value="PAS_3"/>
    <property type="match status" value="6"/>
</dbReference>
<evidence type="ECO:0000256" key="9">
    <source>
        <dbReference type="ARBA" id="ARBA00064003"/>
    </source>
</evidence>
<dbReference type="Pfam" id="PF00512">
    <property type="entry name" value="HisKA"/>
    <property type="match status" value="1"/>
</dbReference>
<gene>
    <name evidence="17" type="ORF">DR980_09590</name>
</gene>
<dbReference type="SUPFAM" id="SSF47384">
    <property type="entry name" value="Homodimeric domain of signal transducing histidine kinase"/>
    <property type="match status" value="1"/>
</dbReference>
<evidence type="ECO:0000256" key="12">
    <source>
        <dbReference type="SAM" id="Coils"/>
    </source>
</evidence>
<dbReference type="EC" id="2.7.13.3" evidence="2"/>
<evidence type="ECO:0000256" key="7">
    <source>
        <dbReference type="ARBA" id="ARBA00022840"/>
    </source>
</evidence>
<dbReference type="Pfam" id="PF13185">
    <property type="entry name" value="GAF_2"/>
    <property type="match status" value="1"/>
</dbReference>
<evidence type="ECO:0000259" key="13">
    <source>
        <dbReference type="PROSITE" id="PS50109"/>
    </source>
</evidence>
<keyword evidence="4" id="KW-0808">Transferase</keyword>
<feature type="domain" description="PAC" evidence="16">
    <location>
        <begin position="1179"/>
        <end position="1229"/>
    </location>
</feature>
<feature type="domain" description="PAC" evidence="16">
    <location>
        <begin position="616"/>
        <end position="667"/>
    </location>
</feature>
<dbReference type="SMART" id="SM00091">
    <property type="entry name" value="PAS"/>
    <property type="match status" value="11"/>
</dbReference>
<evidence type="ECO:0000256" key="11">
    <source>
        <dbReference type="PROSITE-ProRule" id="PRU00169"/>
    </source>
</evidence>
<feature type="domain" description="PAC" evidence="16">
    <location>
        <begin position="1686"/>
        <end position="1739"/>
    </location>
</feature>
<dbReference type="Gene3D" id="3.30.450.40">
    <property type="match status" value="1"/>
</dbReference>
<evidence type="ECO:0000256" key="1">
    <source>
        <dbReference type="ARBA" id="ARBA00000085"/>
    </source>
</evidence>
<dbReference type="InterPro" id="IPR003661">
    <property type="entry name" value="HisK_dim/P_dom"/>
</dbReference>
<dbReference type="InterPro" id="IPR001789">
    <property type="entry name" value="Sig_transdc_resp-reg_receiver"/>
</dbReference>
<feature type="modified residue" description="4-aspartylphosphate" evidence="11">
    <location>
        <position position="2060"/>
    </location>
</feature>
<dbReference type="EMBL" id="QNUX01000008">
    <property type="protein sequence ID" value="RBN50048.1"/>
    <property type="molecule type" value="Genomic_DNA"/>
</dbReference>
<dbReference type="Gene3D" id="3.30.565.10">
    <property type="entry name" value="Histidine kinase-like ATPase, C-terminal domain"/>
    <property type="match status" value="1"/>
</dbReference>
<dbReference type="Pfam" id="PF00989">
    <property type="entry name" value="PAS"/>
    <property type="match status" value="2"/>
</dbReference>
<dbReference type="GO" id="GO:0000155">
    <property type="term" value="F:phosphorelay sensor kinase activity"/>
    <property type="evidence" value="ECO:0007669"/>
    <property type="project" value="InterPro"/>
</dbReference>
<feature type="domain" description="PAC" evidence="16">
    <location>
        <begin position="490"/>
        <end position="541"/>
    </location>
</feature>
<evidence type="ECO:0000259" key="14">
    <source>
        <dbReference type="PROSITE" id="PS50110"/>
    </source>
</evidence>
<dbReference type="PROSITE" id="PS50112">
    <property type="entry name" value="PAS"/>
    <property type="match status" value="11"/>
</dbReference>
<feature type="domain" description="PAS" evidence="15">
    <location>
        <begin position="416"/>
        <end position="486"/>
    </location>
</feature>
<feature type="domain" description="PAS" evidence="15">
    <location>
        <begin position="1361"/>
        <end position="1431"/>
    </location>
</feature>
<dbReference type="RefSeq" id="WP_113635495.1">
    <property type="nucleotide sequence ID" value="NZ_QNUX01000008.1"/>
</dbReference>
<dbReference type="PROSITE" id="PS50110">
    <property type="entry name" value="RESPONSE_REGULATORY"/>
    <property type="match status" value="1"/>
</dbReference>
<sequence>MNKANLSYDALLLKLKEQELEINRLTEKEASLSTFKFFIEESNDLVCVVGTDTFFKEINPAFVEILGYSKEELLQESLLHLLHPDDLERSLQEIGSLAMGNPAMNFENRFKKKNGEFVTIQWTANAISAENIYAIGRDISEIRSTQEKLIKSEDLLNHAQQIAKMGSWEFNLLNKKMIWSKELYSIYGIDKKPDQNLYQEFLNLFSEEDATFFQDKINQSIIDKEQFELQQNVTLSDNSNKWLHAIVIPVLDNSGNVYAVRGNIQDITQKKYIEDSIKEQEAAVIEYKLKLVEEEGNAKFKTYIENAPDGVFVLDEKGNYVDVNHAATVLTGYSKKELLTMRFGNLSSHELQGELYKEFQILLEKGTAKKEFKTIHKKGAIKWWSVEAVKLSENRFLGFVKDITESKKALETIENNDKYFRALVENNEGIITVLDENLKTLFRSTSSERITGYSKQELTEISDSEYFHPDYIEYVNQKMKETFENPGVLNPVQFQVKHKKGHYIWIKGVLTNLLSEDGVRLIIANLRDITESKIAQDKIEQSEKRFRALVENNDGIITVFDKDINTIFRSPSSARVTGYTDDEFEKIPKNEYFHLDYLDYVNQMVQKAIDSPDKPIEVLFQVKHKNGNYIWLQGILNNKIDDSSVGGIISNLRDVTENKKANETLLSEKDKFAKIAATSPGLIYSMRQHQDGTLSYPYASNAVEGIYGFCFEEIENNADKIFNLIHPDDLDCVMQSVRATKIKLLPLKCEYRYFHPEKGLVWHELNSLPVVEPEGTVICHGIVTDITQRIRADQKLIKANRLYLFISQINQMIVRTTDEKTLFEEACKIAVDLGKFRMVWIGTVDEQTKKLIPVMIAGENNGYLSTIKAISIEDIPEGRGPAGTAMREARYVICNDIENDQMMQPWRKEALSRAYLSSIAVPIKKFGKVIGVFSFYANEKNFFDAEEIALLEEATGDVSFALEVFEKEALRKKAEEAVIESEQRYHLLTDVSPVGIFRTDASGYTTFVNPHWCQISGLSFQEALGNGWLKGVHEDDKNSLFRGWENATNNKQNSLSEYRFVRQDGSVAWVMGQALPEKNIKNEIVGYIGTITDITERKNAESIILREKNLSESIINNLPGIFYLYDESGKFLKWNKNFEQVTGYDYEEIKQMNPLEFFDGEEKQKVKTRIKTVFERRSPGIEVEFYTKNKNKIPYYISSHVIDYEGKKCLLGMGIDLTERKKAEEKVKKANERFEMIAAATNDAVFEVDLLTGESWNNQTFIDLLGFGGMEPNGENNSVIWRSRVHPDDRERVIKKLEDSYAGTARLWSDEFRFQKADGSYGIFYDRGVISRDETGKALRLNGALTEITELKNIKEQLINSEEKYRSLIEQASDAIFINNISGDLLEVNESACLLLGYSKEELCTKNLIDLYTEEELISRPIMMEELLGGEKTLIQRSMLHKDGTLISVEITAKMIIDGRIVAIVRDVTKRKKSEDDFRKINKKLEAIIGAIPDLLFEVDIEGKIFNYHSRRDDLLAFPPEAFLGKTFSEVLPTDVSNLCISAIREASEKGYSTGRQYSLELPSGLHWFELSIAPMQESQDHERHYICLSRDITAAKKSDRALLKSEERYRGLLNNLDAGIVVHAPDTSVVVNNVKAAELLGLTDDQMRGVTAFDATWNFLNEDNTVMSFERYPVNQIIATKKALKNFRLGVSRPITNDVVWLLINGYPDMDANGEIYEIVISFIDISEQKVMEMELVKAKELAESANKAKTDFLANMSHEIRTPLNGIIGFTHLLMKSNLKKNQSAYMKTVNESAISLMDIVNDVLDFSKIESGKLELNIEEINLFKLTNQVINLFKYQADLKKIDLILDINKSIPQYILADSVRLKQILVNLLSNAIKFTNFGEIRLDITEIETVEKKWSTIMFSVKDTGVGIKTGNNEKIFNSFVQEDNSTNRKFGGTGLGLAISNQLLALMDSKLQLISKYGDGSDFYFVVKFKKTNHKKNKERLLSKTIQVAAITPVTALEDKKVLIVEDNKINMLLAKTLVKRIITNCIIIEAKDGNEAVELYKKEQPDVILMDIQMPNKNGYQATEEIRQLKEAEHIPIIAITAGIMVGDKEKCLEAGMNDYLPKPIIQADLEQMLQIWLQKKLIDLE</sequence>
<keyword evidence="12" id="KW-0175">Coiled coil</keyword>
<keyword evidence="6" id="KW-0418">Kinase</keyword>
<feature type="domain" description="PAS" evidence="15">
    <location>
        <begin position="542"/>
        <end position="612"/>
    </location>
</feature>
<keyword evidence="8" id="KW-0902">Two-component regulatory system</keyword>
<keyword evidence="3 11" id="KW-0597">Phosphoprotein</keyword>
<evidence type="ECO:0000259" key="15">
    <source>
        <dbReference type="PROSITE" id="PS50112"/>
    </source>
</evidence>
<dbReference type="PROSITE" id="PS50109">
    <property type="entry name" value="HIS_KIN"/>
    <property type="match status" value="1"/>
</dbReference>
<keyword evidence="18" id="KW-1185">Reference proteome</keyword>
<feature type="domain" description="PAS" evidence="15">
    <location>
        <begin position="296"/>
        <end position="366"/>
    </location>
</feature>
<accession>A0A366B1H6</accession>
<evidence type="ECO:0000256" key="4">
    <source>
        <dbReference type="ARBA" id="ARBA00022679"/>
    </source>
</evidence>
<dbReference type="NCBIfam" id="TIGR00229">
    <property type="entry name" value="sensory_box"/>
    <property type="match status" value="9"/>
</dbReference>
<dbReference type="SUPFAM" id="SSF55785">
    <property type="entry name" value="PYP-like sensor domain (PAS domain)"/>
    <property type="match status" value="12"/>
</dbReference>
<feature type="domain" description="PAC" evidence="16">
    <location>
        <begin position="1308"/>
        <end position="1360"/>
    </location>
</feature>
<evidence type="ECO:0000256" key="5">
    <source>
        <dbReference type="ARBA" id="ARBA00022741"/>
    </source>
</evidence>
<dbReference type="CDD" id="cd16922">
    <property type="entry name" value="HATPase_EvgS-ArcB-TorS-like"/>
    <property type="match status" value="1"/>
</dbReference>
<dbReference type="InterPro" id="IPR000700">
    <property type="entry name" value="PAS-assoc_C"/>
</dbReference>
<organism evidence="17 18">
    <name type="scientific">Flavobacterium psychrolimnae</name>
    <dbReference type="NCBI Taxonomy" id="249351"/>
    <lineage>
        <taxon>Bacteria</taxon>
        <taxon>Pseudomonadati</taxon>
        <taxon>Bacteroidota</taxon>
        <taxon>Flavobacteriia</taxon>
        <taxon>Flavobacteriales</taxon>
        <taxon>Flavobacteriaceae</taxon>
        <taxon>Flavobacterium</taxon>
    </lineage>
</organism>
<dbReference type="SMART" id="SM00448">
    <property type="entry name" value="REC"/>
    <property type="match status" value="1"/>
</dbReference>
<keyword evidence="5" id="KW-0547">Nucleotide-binding</keyword>
<dbReference type="InterPro" id="IPR052162">
    <property type="entry name" value="Sensor_kinase/Photoreceptor"/>
</dbReference>
<dbReference type="InterPro" id="IPR013656">
    <property type="entry name" value="PAS_4"/>
</dbReference>
<feature type="domain" description="PAS" evidence="15">
    <location>
        <begin position="981"/>
        <end position="1051"/>
    </location>
</feature>
<dbReference type="Gene3D" id="1.10.287.130">
    <property type="match status" value="1"/>
</dbReference>
<dbReference type="SUPFAM" id="SSF52172">
    <property type="entry name" value="CheY-like"/>
    <property type="match status" value="1"/>
</dbReference>
<feature type="domain" description="Histidine kinase" evidence="13">
    <location>
        <begin position="1757"/>
        <end position="1979"/>
    </location>
</feature>
<dbReference type="Pfam" id="PF00072">
    <property type="entry name" value="Response_reg"/>
    <property type="match status" value="1"/>
</dbReference>
<dbReference type="SMART" id="SM00387">
    <property type="entry name" value="HATPase_c"/>
    <property type="match status" value="1"/>
</dbReference>
<dbReference type="PRINTS" id="PR00344">
    <property type="entry name" value="BCTRLSENSOR"/>
</dbReference>
<dbReference type="InterPro" id="IPR005467">
    <property type="entry name" value="His_kinase_dom"/>
</dbReference>
<evidence type="ECO:0000313" key="18">
    <source>
        <dbReference type="Proteomes" id="UP000253676"/>
    </source>
</evidence>
<dbReference type="Pfam" id="PF08448">
    <property type="entry name" value="PAS_4"/>
    <property type="match status" value="1"/>
</dbReference>
<reference evidence="17 18" key="1">
    <citation type="submission" date="2018-07" db="EMBL/GenBank/DDBJ databases">
        <title>Complete genome sequence of Flavobacterium psychrolimnae LMG 22018.</title>
        <authorList>
            <person name="Kim D.-U."/>
        </authorList>
    </citation>
    <scope>NUCLEOTIDE SEQUENCE [LARGE SCALE GENOMIC DNA]</scope>
    <source>
        <strain evidence="17 18">LMG 22018</strain>
    </source>
</reference>
<dbReference type="SMART" id="SM00086">
    <property type="entry name" value="PAC"/>
    <property type="match status" value="12"/>
</dbReference>
<dbReference type="Proteomes" id="UP000253676">
    <property type="component" value="Unassembled WGS sequence"/>
</dbReference>
<dbReference type="InterPro" id="IPR029016">
    <property type="entry name" value="GAF-like_dom_sf"/>
</dbReference>
<dbReference type="InterPro" id="IPR001610">
    <property type="entry name" value="PAC"/>
</dbReference>
<dbReference type="GO" id="GO:0006355">
    <property type="term" value="P:regulation of DNA-templated transcription"/>
    <property type="evidence" value="ECO:0007669"/>
    <property type="project" value="InterPro"/>
</dbReference>
<evidence type="ECO:0000313" key="17">
    <source>
        <dbReference type="EMBL" id="RBN50048.1"/>
    </source>
</evidence>
<comment type="caution">
    <text evidence="17">The sequence shown here is derived from an EMBL/GenBank/DDBJ whole genome shotgun (WGS) entry which is preliminary data.</text>
</comment>
<dbReference type="OrthoDB" id="9811889at2"/>
<evidence type="ECO:0000256" key="6">
    <source>
        <dbReference type="ARBA" id="ARBA00022777"/>
    </source>
</evidence>
<feature type="domain" description="PAS" evidence="15">
    <location>
        <begin position="1606"/>
        <end position="1682"/>
    </location>
</feature>
<dbReference type="CDD" id="cd00130">
    <property type="entry name" value="PAS"/>
    <property type="match status" value="11"/>
</dbReference>
<dbReference type="PROSITE" id="PS50113">
    <property type="entry name" value="PAC"/>
    <property type="match status" value="8"/>
</dbReference>
<evidence type="ECO:0000256" key="8">
    <source>
        <dbReference type="ARBA" id="ARBA00023012"/>
    </source>
</evidence>
<dbReference type="SUPFAM" id="SSF55781">
    <property type="entry name" value="GAF domain-like"/>
    <property type="match status" value="1"/>
</dbReference>
<dbReference type="Pfam" id="PF02518">
    <property type="entry name" value="HATPase_c"/>
    <property type="match status" value="1"/>
</dbReference>
<feature type="domain" description="Response regulatory" evidence="14">
    <location>
        <begin position="2009"/>
        <end position="2127"/>
    </location>
</feature>
<dbReference type="CDD" id="cd17546">
    <property type="entry name" value="REC_hyHK_CKI1_RcsC-like"/>
    <property type="match status" value="1"/>
</dbReference>
<comment type="subunit">
    <text evidence="9">At low DSF concentrations, interacts with RpfF.</text>
</comment>
<feature type="coiled-coil region" evidence="12">
    <location>
        <begin position="1"/>
        <end position="28"/>
    </location>
</feature>
<feature type="domain" description="PAS" evidence="15">
    <location>
        <begin position="31"/>
        <end position="101"/>
    </location>
</feature>
<dbReference type="GO" id="GO:0005524">
    <property type="term" value="F:ATP binding"/>
    <property type="evidence" value="ECO:0007669"/>
    <property type="project" value="UniProtKB-KW"/>
</dbReference>
<evidence type="ECO:0000256" key="2">
    <source>
        <dbReference type="ARBA" id="ARBA00012438"/>
    </source>
</evidence>
<feature type="domain" description="PAS" evidence="15">
    <location>
        <begin position="1481"/>
        <end position="1551"/>
    </location>
</feature>
<dbReference type="FunFam" id="3.30.565.10:FF:000010">
    <property type="entry name" value="Sensor histidine kinase RcsC"/>
    <property type="match status" value="1"/>
</dbReference>
<dbReference type="SMART" id="SM00388">
    <property type="entry name" value="HisKA"/>
    <property type="match status" value="1"/>
</dbReference>
<dbReference type="CDD" id="cd00082">
    <property type="entry name" value="HisKA"/>
    <property type="match status" value="1"/>
</dbReference>
<dbReference type="InterPro" id="IPR036890">
    <property type="entry name" value="HATPase_C_sf"/>
</dbReference>
<keyword evidence="7" id="KW-0067">ATP-binding</keyword>
<evidence type="ECO:0000259" key="16">
    <source>
        <dbReference type="PROSITE" id="PS50113"/>
    </source>
</evidence>
<protein>
    <recommendedName>
        <fullName evidence="10">Sensory/regulatory protein RpfC</fullName>
        <ecNumber evidence="2">2.7.13.3</ecNumber>
    </recommendedName>
</protein>
<feature type="domain" description="PAS" evidence="15">
    <location>
        <begin position="1107"/>
        <end position="1177"/>
    </location>
</feature>
<feature type="domain" description="PAC" evidence="16">
    <location>
        <begin position="747"/>
        <end position="798"/>
    </location>
</feature>
<dbReference type="InterPro" id="IPR004358">
    <property type="entry name" value="Sig_transdc_His_kin-like_C"/>
</dbReference>
<dbReference type="SUPFAM" id="SSF55874">
    <property type="entry name" value="ATPase domain of HSP90 chaperone/DNA topoisomerase II/histidine kinase"/>
    <property type="match status" value="1"/>
</dbReference>
<dbReference type="InterPro" id="IPR003594">
    <property type="entry name" value="HATPase_dom"/>
</dbReference>
<feature type="domain" description="PAC" evidence="16">
    <location>
        <begin position="1054"/>
        <end position="1106"/>
    </location>
</feature>
<dbReference type="InterPro" id="IPR036097">
    <property type="entry name" value="HisK_dim/P_sf"/>
</dbReference>
<name>A0A366B1H6_9FLAO</name>
<dbReference type="PANTHER" id="PTHR43304:SF1">
    <property type="entry name" value="PAC DOMAIN-CONTAINING PROTEIN"/>
    <property type="match status" value="1"/>
</dbReference>
<dbReference type="Gene3D" id="3.40.50.2300">
    <property type="match status" value="1"/>
</dbReference>
<evidence type="ECO:0000256" key="10">
    <source>
        <dbReference type="ARBA" id="ARBA00068150"/>
    </source>
</evidence>
<comment type="catalytic activity">
    <reaction evidence="1">
        <text>ATP + protein L-histidine = ADP + protein N-phospho-L-histidine.</text>
        <dbReference type="EC" id="2.7.13.3"/>
    </reaction>
</comment>
<dbReference type="FunFam" id="1.10.287.130:FF:000002">
    <property type="entry name" value="Two-component osmosensing histidine kinase"/>
    <property type="match status" value="1"/>
</dbReference>
<dbReference type="SMART" id="SM00065">
    <property type="entry name" value="GAF"/>
    <property type="match status" value="1"/>
</dbReference>
<dbReference type="InterPro" id="IPR013655">
    <property type="entry name" value="PAS_fold_3"/>
</dbReference>
<feature type="domain" description="PAC" evidence="16">
    <location>
        <begin position="223"/>
        <end position="279"/>
    </location>
</feature>
<dbReference type="InterPro" id="IPR000014">
    <property type="entry name" value="PAS"/>
</dbReference>